<name>A0A6S6RW20_9BACT</name>
<evidence type="ECO:0000256" key="7">
    <source>
        <dbReference type="ARBA" id="ARBA00023136"/>
    </source>
</evidence>
<evidence type="ECO:0000256" key="5">
    <source>
        <dbReference type="ARBA" id="ARBA00022692"/>
    </source>
</evidence>
<keyword evidence="7 9" id="KW-0472">Membrane</keyword>
<evidence type="ECO:0000256" key="9">
    <source>
        <dbReference type="SAM" id="Phobius"/>
    </source>
</evidence>
<sequence length="608" mass="70092">MAKKKHRKENNKKNAPTKSAATKEAKKVQKTAPSNGKETPKQPSKFTWDRLLIGGLIFFVLIVRFKLLSVPFERDEGGFAYIAYQMLEGKSLYLDLYEIKPPLLYIIYAFFISLFGHSIEGVHFGLLLFDVAYILTLFAFAKYFFDKTIAVVAAFAFAILSLSPNLLGFAAHATHFAILPGLIGLFLLIKAIDTQNRRLFLFAGLACGLAFLVKQQAVHFMLFAGFYVIFEFFRQKSINWKEWFISEVLLVIGSVTPYLLVVLYMLARGHFDAFWFYTVTWPTEFATSAQTGANYEIFKLQINQVIPDQEWLWYLGLGGAISMFLVKVENKWRVFILLFTLFMAFAVATGFHFYAHYFVVFIPALALLNGLFVRNIGILINDILKVKWGLVVPLLFFVFAWTQIIRVDSTYFFESDEDKILRNAYGTNPFPESKVIGDYLEKVSNPEDDIVIACSEPQIGFYAKRKSVSGQAFCYPLVDNGAYMTQLQDEFIKDIETKKPRFSVYTWIGTSWLNRDPSARIFKFIEENHQKYYTLIGVAESIPKRYVQNGPIVYETVYQWNQEAVLYYNQRMEQWQKQNVALQKQGKPGNQRPPIITIWERKPDVPKS</sequence>
<dbReference type="InterPro" id="IPR050297">
    <property type="entry name" value="LipidA_mod_glycosyltrf_83"/>
</dbReference>
<accession>A0A6S6RW20</accession>
<feature type="transmembrane region" description="Helical" evidence="9">
    <location>
        <begin position="102"/>
        <end position="119"/>
    </location>
</feature>
<evidence type="ECO:0000256" key="4">
    <source>
        <dbReference type="ARBA" id="ARBA00022679"/>
    </source>
</evidence>
<dbReference type="GO" id="GO:0016763">
    <property type="term" value="F:pentosyltransferase activity"/>
    <property type="evidence" value="ECO:0007669"/>
    <property type="project" value="TreeGrafter"/>
</dbReference>
<evidence type="ECO:0000259" key="10">
    <source>
        <dbReference type="Pfam" id="PF13231"/>
    </source>
</evidence>
<dbReference type="EMBL" id="CACVAQ010000032">
    <property type="protein sequence ID" value="CAA6799408.1"/>
    <property type="molecule type" value="Genomic_DNA"/>
</dbReference>
<feature type="transmembrane region" description="Helical" evidence="9">
    <location>
        <begin position="335"/>
        <end position="354"/>
    </location>
</feature>
<reference evidence="11" key="1">
    <citation type="submission" date="2020-01" db="EMBL/GenBank/DDBJ databases">
        <authorList>
            <person name="Meier V. D."/>
            <person name="Meier V D."/>
        </authorList>
    </citation>
    <scope>NUCLEOTIDE SEQUENCE</scope>
    <source>
        <strain evidence="11">HLG_WM_MAG_10</strain>
    </source>
</reference>
<evidence type="ECO:0000256" key="1">
    <source>
        <dbReference type="ARBA" id="ARBA00004651"/>
    </source>
</evidence>
<feature type="transmembrane region" description="Helical" evidence="9">
    <location>
        <begin position="199"/>
        <end position="230"/>
    </location>
</feature>
<feature type="transmembrane region" description="Helical" evidence="9">
    <location>
        <begin position="360"/>
        <end position="381"/>
    </location>
</feature>
<feature type="transmembrane region" description="Helical" evidence="9">
    <location>
        <begin position="242"/>
        <end position="267"/>
    </location>
</feature>
<feature type="transmembrane region" description="Helical" evidence="9">
    <location>
        <begin position="388"/>
        <end position="405"/>
    </location>
</feature>
<keyword evidence="4" id="KW-0808">Transferase</keyword>
<protein>
    <recommendedName>
        <fullName evidence="10">Glycosyltransferase RgtA/B/C/D-like domain-containing protein</fullName>
    </recommendedName>
</protein>
<gene>
    <name evidence="11" type="ORF">HELGO_WM29436</name>
</gene>
<evidence type="ECO:0000256" key="6">
    <source>
        <dbReference type="ARBA" id="ARBA00022989"/>
    </source>
</evidence>
<feature type="compositionally biased region" description="Basic residues" evidence="8">
    <location>
        <begin position="1"/>
        <end position="10"/>
    </location>
</feature>
<dbReference type="GO" id="GO:0005886">
    <property type="term" value="C:plasma membrane"/>
    <property type="evidence" value="ECO:0007669"/>
    <property type="project" value="UniProtKB-SubCell"/>
</dbReference>
<evidence type="ECO:0000256" key="3">
    <source>
        <dbReference type="ARBA" id="ARBA00022676"/>
    </source>
</evidence>
<keyword evidence="2" id="KW-1003">Cell membrane</keyword>
<keyword evidence="3" id="KW-0328">Glycosyltransferase</keyword>
<keyword evidence="6 9" id="KW-1133">Transmembrane helix</keyword>
<feature type="transmembrane region" description="Helical" evidence="9">
    <location>
        <begin position="176"/>
        <end position="193"/>
    </location>
</feature>
<feature type="domain" description="Glycosyltransferase RgtA/B/C/D-like" evidence="10">
    <location>
        <begin position="100"/>
        <end position="254"/>
    </location>
</feature>
<evidence type="ECO:0000256" key="8">
    <source>
        <dbReference type="SAM" id="MobiDB-lite"/>
    </source>
</evidence>
<evidence type="ECO:0000256" key="2">
    <source>
        <dbReference type="ARBA" id="ARBA00022475"/>
    </source>
</evidence>
<dbReference type="GO" id="GO:0009103">
    <property type="term" value="P:lipopolysaccharide biosynthetic process"/>
    <property type="evidence" value="ECO:0007669"/>
    <property type="project" value="UniProtKB-ARBA"/>
</dbReference>
<dbReference type="PANTHER" id="PTHR33908:SF11">
    <property type="entry name" value="MEMBRANE PROTEIN"/>
    <property type="match status" value="1"/>
</dbReference>
<organism evidence="11">
    <name type="scientific">uncultured Aureispira sp</name>
    <dbReference type="NCBI Taxonomy" id="1331704"/>
    <lineage>
        <taxon>Bacteria</taxon>
        <taxon>Pseudomonadati</taxon>
        <taxon>Bacteroidota</taxon>
        <taxon>Saprospiria</taxon>
        <taxon>Saprospirales</taxon>
        <taxon>Saprospiraceae</taxon>
        <taxon>Aureispira</taxon>
        <taxon>environmental samples</taxon>
    </lineage>
</organism>
<dbReference type="AlphaFoldDB" id="A0A6S6RW20"/>
<feature type="region of interest" description="Disordered" evidence="8">
    <location>
        <begin position="1"/>
        <end position="42"/>
    </location>
</feature>
<proteinExistence type="predicted"/>
<evidence type="ECO:0000313" key="11">
    <source>
        <dbReference type="EMBL" id="CAA6799408.1"/>
    </source>
</evidence>
<dbReference type="InterPro" id="IPR038731">
    <property type="entry name" value="RgtA/B/C-like"/>
</dbReference>
<dbReference type="PANTHER" id="PTHR33908">
    <property type="entry name" value="MANNOSYLTRANSFERASE YKCB-RELATED"/>
    <property type="match status" value="1"/>
</dbReference>
<keyword evidence="5 9" id="KW-0812">Transmembrane</keyword>
<feature type="transmembrane region" description="Helical" evidence="9">
    <location>
        <begin position="126"/>
        <end position="145"/>
    </location>
</feature>
<dbReference type="Pfam" id="PF13231">
    <property type="entry name" value="PMT_2"/>
    <property type="match status" value="1"/>
</dbReference>
<feature type="transmembrane region" description="Helical" evidence="9">
    <location>
        <begin position="51"/>
        <end position="69"/>
    </location>
</feature>
<comment type="subcellular location">
    <subcellularLocation>
        <location evidence="1">Cell membrane</location>
        <topology evidence="1">Multi-pass membrane protein</topology>
    </subcellularLocation>
</comment>
<feature type="compositionally biased region" description="Polar residues" evidence="8">
    <location>
        <begin position="31"/>
        <end position="42"/>
    </location>
</feature>